<gene>
    <name evidence="1" type="ORF">NC653_017627</name>
</gene>
<accession>A0AAD6QR38</accession>
<protein>
    <submittedName>
        <fullName evidence="1">Uncharacterized protein</fullName>
    </submittedName>
</protein>
<sequence length="48" mass="5340">MPYKLKFGLSCLLETIITLSILLQALSSILQYSIAILSIPCTAQRRQS</sequence>
<evidence type="ECO:0000313" key="1">
    <source>
        <dbReference type="EMBL" id="KAJ6994899.1"/>
    </source>
</evidence>
<dbReference type="AlphaFoldDB" id="A0AAD6QR38"/>
<dbReference type="EMBL" id="JAQIZT010000006">
    <property type="protein sequence ID" value="KAJ6994899.1"/>
    <property type="molecule type" value="Genomic_DNA"/>
</dbReference>
<reference evidence="1" key="1">
    <citation type="journal article" date="2023" name="Mol. Ecol. Resour.">
        <title>Chromosome-level genome assembly of a triploid poplar Populus alba 'Berolinensis'.</title>
        <authorList>
            <person name="Chen S."/>
            <person name="Yu Y."/>
            <person name="Wang X."/>
            <person name="Wang S."/>
            <person name="Zhang T."/>
            <person name="Zhou Y."/>
            <person name="He R."/>
            <person name="Meng N."/>
            <person name="Wang Y."/>
            <person name="Liu W."/>
            <person name="Liu Z."/>
            <person name="Liu J."/>
            <person name="Guo Q."/>
            <person name="Huang H."/>
            <person name="Sederoff R.R."/>
            <person name="Wang G."/>
            <person name="Qu G."/>
            <person name="Chen S."/>
        </authorList>
    </citation>
    <scope>NUCLEOTIDE SEQUENCE</scope>
    <source>
        <strain evidence="1">SC-2020</strain>
    </source>
</reference>
<proteinExistence type="predicted"/>
<evidence type="ECO:0000313" key="2">
    <source>
        <dbReference type="Proteomes" id="UP001164929"/>
    </source>
</evidence>
<comment type="caution">
    <text evidence="1">The sequence shown here is derived from an EMBL/GenBank/DDBJ whole genome shotgun (WGS) entry which is preliminary data.</text>
</comment>
<keyword evidence="2" id="KW-1185">Reference proteome</keyword>
<dbReference type="Proteomes" id="UP001164929">
    <property type="component" value="Chromosome 6"/>
</dbReference>
<name>A0AAD6QR38_9ROSI</name>
<organism evidence="1 2">
    <name type="scientific">Populus alba x Populus x berolinensis</name>
    <dbReference type="NCBI Taxonomy" id="444605"/>
    <lineage>
        <taxon>Eukaryota</taxon>
        <taxon>Viridiplantae</taxon>
        <taxon>Streptophyta</taxon>
        <taxon>Embryophyta</taxon>
        <taxon>Tracheophyta</taxon>
        <taxon>Spermatophyta</taxon>
        <taxon>Magnoliopsida</taxon>
        <taxon>eudicotyledons</taxon>
        <taxon>Gunneridae</taxon>
        <taxon>Pentapetalae</taxon>
        <taxon>rosids</taxon>
        <taxon>fabids</taxon>
        <taxon>Malpighiales</taxon>
        <taxon>Salicaceae</taxon>
        <taxon>Saliceae</taxon>
        <taxon>Populus</taxon>
    </lineage>
</organism>